<accession>A0A6A5V8C8</accession>
<dbReference type="EMBL" id="ML976688">
    <property type="protein sequence ID" value="KAF1972292.1"/>
    <property type="molecule type" value="Genomic_DNA"/>
</dbReference>
<feature type="compositionally biased region" description="Polar residues" evidence="1">
    <location>
        <begin position="1"/>
        <end position="12"/>
    </location>
</feature>
<organism evidence="2 3">
    <name type="scientific">Bimuria novae-zelandiae CBS 107.79</name>
    <dbReference type="NCBI Taxonomy" id="1447943"/>
    <lineage>
        <taxon>Eukaryota</taxon>
        <taxon>Fungi</taxon>
        <taxon>Dikarya</taxon>
        <taxon>Ascomycota</taxon>
        <taxon>Pezizomycotina</taxon>
        <taxon>Dothideomycetes</taxon>
        <taxon>Pleosporomycetidae</taxon>
        <taxon>Pleosporales</taxon>
        <taxon>Massarineae</taxon>
        <taxon>Didymosphaeriaceae</taxon>
        <taxon>Bimuria</taxon>
    </lineage>
</organism>
<reference evidence="2" key="1">
    <citation type="journal article" date="2020" name="Stud. Mycol.">
        <title>101 Dothideomycetes genomes: a test case for predicting lifestyles and emergence of pathogens.</title>
        <authorList>
            <person name="Haridas S."/>
            <person name="Albert R."/>
            <person name="Binder M."/>
            <person name="Bloem J."/>
            <person name="Labutti K."/>
            <person name="Salamov A."/>
            <person name="Andreopoulos B."/>
            <person name="Baker S."/>
            <person name="Barry K."/>
            <person name="Bills G."/>
            <person name="Bluhm B."/>
            <person name="Cannon C."/>
            <person name="Castanera R."/>
            <person name="Culley D."/>
            <person name="Daum C."/>
            <person name="Ezra D."/>
            <person name="Gonzalez J."/>
            <person name="Henrissat B."/>
            <person name="Kuo A."/>
            <person name="Liang C."/>
            <person name="Lipzen A."/>
            <person name="Lutzoni F."/>
            <person name="Magnuson J."/>
            <person name="Mondo S."/>
            <person name="Nolan M."/>
            <person name="Ohm R."/>
            <person name="Pangilinan J."/>
            <person name="Park H.-J."/>
            <person name="Ramirez L."/>
            <person name="Alfaro M."/>
            <person name="Sun H."/>
            <person name="Tritt A."/>
            <person name="Yoshinaga Y."/>
            <person name="Zwiers L.-H."/>
            <person name="Turgeon B."/>
            <person name="Goodwin S."/>
            <person name="Spatafora J."/>
            <person name="Crous P."/>
            <person name="Grigoriev I."/>
        </authorList>
    </citation>
    <scope>NUCLEOTIDE SEQUENCE</scope>
    <source>
        <strain evidence="2">CBS 107.79</strain>
    </source>
</reference>
<feature type="compositionally biased region" description="Low complexity" evidence="1">
    <location>
        <begin position="26"/>
        <end position="42"/>
    </location>
</feature>
<sequence>MGFGRTNPSREYSLSVPGLASRVTGEPEPSSPISIPKMSTSPHQARFSGNLKHRMNDVHAWLAMTLPTAVLSVLGKPIQLRAVKKKIDQAPLMHHETNISNGTTLVEDSTSWTGEDGVHHQYAVHHTADSEASSELMFRMDMSCTGSASSELTAPVLSVLAARYWGNQSKSLPQVIDKVNTHPLGTGVNAWTKVLSPSHSFGR</sequence>
<keyword evidence="3" id="KW-1185">Reference proteome</keyword>
<dbReference type="Proteomes" id="UP000800036">
    <property type="component" value="Unassembled WGS sequence"/>
</dbReference>
<feature type="region of interest" description="Disordered" evidence="1">
    <location>
        <begin position="1"/>
        <end position="45"/>
    </location>
</feature>
<evidence type="ECO:0000313" key="2">
    <source>
        <dbReference type="EMBL" id="KAF1972292.1"/>
    </source>
</evidence>
<evidence type="ECO:0000256" key="1">
    <source>
        <dbReference type="SAM" id="MobiDB-lite"/>
    </source>
</evidence>
<dbReference type="AlphaFoldDB" id="A0A6A5V8C8"/>
<name>A0A6A5V8C8_9PLEO</name>
<gene>
    <name evidence="2" type="ORF">BU23DRAFT_569286</name>
</gene>
<proteinExistence type="predicted"/>
<protein>
    <submittedName>
        <fullName evidence="2">Uncharacterized protein</fullName>
    </submittedName>
</protein>
<evidence type="ECO:0000313" key="3">
    <source>
        <dbReference type="Proteomes" id="UP000800036"/>
    </source>
</evidence>